<dbReference type="EMBL" id="UINC01075768">
    <property type="protein sequence ID" value="SVC14276.1"/>
    <property type="molecule type" value="Genomic_DNA"/>
</dbReference>
<sequence>MKRLLFFVPFIFSISIFAQEDSRDRIQKEKVKTQLKELEKSQTPIWSEDFGNGFPSGWSSYSNNSAGGVATSPWKHSFQGSWGYWNANQGQSASAPINSTTASNGFLISDPDSANHWNYGQPSGSTYEYMESYFTTSAIDLSNYPNVSLEFEQLFRFNNSVALKVSVSTDSLMWTDYNVQGNATNNTQSPDPQYISLNISAIAGNSPTVYIRIGWEARVYYWMIDDMQIVETPDHKLKLTETNYGGWETNSPTTTNSFGLEHSLNPIAQL</sequence>
<accession>A0A382JR92</accession>
<protein>
    <submittedName>
        <fullName evidence="1">Uncharacterized protein</fullName>
    </submittedName>
</protein>
<gene>
    <name evidence="1" type="ORF">METZ01_LOCUS267130</name>
</gene>
<feature type="non-terminal residue" evidence="1">
    <location>
        <position position="270"/>
    </location>
</feature>
<evidence type="ECO:0000313" key="1">
    <source>
        <dbReference type="EMBL" id="SVC14276.1"/>
    </source>
</evidence>
<dbReference type="AlphaFoldDB" id="A0A382JR92"/>
<organism evidence="1">
    <name type="scientific">marine metagenome</name>
    <dbReference type="NCBI Taxonomy" id="408172"/>
    <lineage>
        <taxon>unclassified sequences</taxon>
        <taxon>metagenomes</taxon>
        <taxon>ecological metagenomes</taxon>
    </lineage>
</organism>
<reference evidence="1" key="1">
    <citation type="submission" date="2018-05" db="EMBL/GenBank/DDBJ databases">
        <authorList>
            <person name="Lanie J.A."/>
            <person name="Ng W.-L."/>
            <person name="Kazmierczak K.M."/>
            <person name="Andrzejewski T.M."/>
            <person name="Davidsen T.M."/>
            <person name="Wayne K.J."/>
            <person name="Tettelin H."/>
            <person name="Glass J.I."/>
            <person name="Rusch D."/>
            <person name="Podicherti R."/>
            <person name="Tsui H.-C.T."/>
            <person name="Winkler M.E."/>
        </authorList>
    </citation>
    <scope>NUCLEOTIDE SEQUENCE</scope>
</reference>
<proteinExistence type="predicted"/>
<name>A0A382JR92_9ZZZZ</name>